<dbReference type="Gene3D" id="3.40.50.620">
    <property type="entry name" value="HUPs"/>
    <property type="match status" value="2"/>
</dbReference>
<dbReference type="SUPFAM" id="SSF52402">
    <property type="entry name" value="Adenine nucleotide alpha hydrolases-like"/>
    <property type="match status" value="2"/>
</dbReference>
<dbReference type="RefSeq" id="WP_338889930.1">
    <property type="nucleotide sequence ID" value="NZ_CP147846.1"/>
</dbReference>
<evidence type="ECO:0000259" key="4">
    <source>
        <dbReference type="Pfam" id="PF00582"/>
    </source>
</evidence>
<keyword evidence="2" id="KW-0547">Nucleotide-binding</keyword>
<evidence type="ECO:0000256" key="3">
    <source>
        <dbReference type="ARBA" id="ARBA00022840"/>
    </source>
</evidence>
<dbReference type="EMBL" id="CP147846">
    <property type="protein sequence ID" value="WXG69247.1"/>
    <property type="molecule type" value="Genomic_DNA"/>
</dbReference>
<protein>
    <submittedName>
        <fullName evidence="5">Universal stress protein</fullName>
    </submittedName>
</protein>
<reference evidence="5 6" key="1">
    <citation type="submission" date="2024-03" db="EMBL/GenBank/DDBJ databases">
        <title>Natural products discovery in diverse microorganisms through a two-stage MS feature dereplication strategy.</title>
        <authorList>
            <person name="Zhang R."/>
        </authorList>
    </citation>
    <scope>NUCLEOTIDE SEQUENCE [LARGE SCALE GENOMIC DNA]</scope>
    <source>
        <strain evidence="5 6">18930</strain>
    </source>
</reference>
<organism evidence="5 6">
    <name type="scientific">Rhodococcus sovatensis</name>
    <dbReference type="NCBI Taxonomy" id="1805840"/>
    <lineage>
        <taxon>Bacteria</taxon>
        <taxon>Bacillati</taxon>
        <taxon>Actinomycetota</taxon>
        <taxon>Actinomycetes</taxon>
        <taxon>Mycobacteriales</taxon>
        <taxon>Nocardiaceae</taxon>
        <taxon>Rhodococcus</taxon>
    </lineage>
</organism>
<proteinExistence type="inferred from homology"/>
<dbReference type="PANTHER" id="PTHR46268">
    <property type="entry name" value="STRESS RESPONSE PROTEIN NHAX"/>
    <property type="match status" value="1"/>
</dbReference>
<dbReference type="InterPro" id="IPR006015">
    <property type="entry name" value="Universal_stress_UspA"/>
</dbReference>
<dbReference type="InterPro" id="IPR014729">
    <property type="entry name" value="Rossmann-like_a/b/a_fold"/>
</dbReference>
<evidence type="ECO:0000256" key="1">
    <source>
        <dbReference type="ARBA" id="ARBA00008791"/>
    </source>
</evidence>
<gene>
    <name evidence="5" type="ORF">WDS16_01400</name>
</gene>
<dbReference type="Proteomes" id="UP001432000">
    <property type="component" value="Chromosome"/>
</dbReference>
<feature type="domain" description="UspA" evidence="4">
    <location>
        <begin position="6"/>
        <end position="138"/>
    </location>
</feature>
<dbReference type="PRINTS" id="PR01438">
    <property type="entry name" value="UNVRSLSTRESS"/>
</dbReference>
<name>A0ABZ2PML6_9NOCA</name>
<evidence type="ECO:0000313" key="6">
    <source>
        <dbReference type="Proteomes" id="UP001432000"/>
    </source>
</evidence>
<dbReference type="PANTHER" id="PTHR46268:SF27">
    <property type="entry name" value="UNIVERSAL STRESS PROTEIN RV2623"/>
    <property type="match status" value="1"/>
</dbReference>
<sequence>MSGSSTIVVGIDGSEASDLATVWAALTAAGRDFTLRIVTAVDTPAHLDDAQTAEFAAMARSRLVAAETLARTTVDGSSLRIETELREGKVIDVLLTASTSSAMVVLGAVGLGESDSGIIGSAAVGLSTHASSPVVVVRGRSIDGRPPVSGPVVVGVDGSAVNQSAIAIAFDEASHRGATLVAVHVWSDVSLAQISAVPFGWDDIAASEEAVLAESLAGWQEKYPDVEVRRVVAQDRPVRVLTGLSEQASLIVVGSRGRGGFSGMMLGSTSYALINTADCPVLVVRGG</sequence>
<evidence type="ECO:0000313" key="5">
    <source>
        <dbReference type="EMBL" id="WXG69247.1"/>
    </source>
</evidence>
<dbReference type="InterPro" id="IPR006016">
    <property type="entry name" value="UspA"/>
</dbReference>
<comment type="similarity">
    <text evidence="1">Belongs to the universal stress protein A family.</text>
</comment>
<dbReference type="Pfam" id="PF00582">
    <property type="entry name" value="Usp"/>
    <property type="match status" value="2"/>
</dbReference>
<keyword evidence="6" id="KW-1185">Reference proteome</keyword>
<accession>A0ABZ2PML6</accession>
<evidence type="ECO:0000256" key="2">
    <source>
        <dbReference type="ARBA" id="ARBA00022741"/>
    </source>
</evidence>
<keyword evidence="3" id="KW-0067">ATP-binding</keyword>
<feature type="domain" description="UspA" evidence="4">
    <location>
        <begin position="151"/>
        <end position="285"/>
    </location>
</feature>